<evidence type="ECO:0000313" key="13">
    <source>
        <dbReference type="Proteomes" id="UP000472273"/>
    </source>
</evidence>
<dbReference type="InterPro" id="IPR017452">
    <property type="entry name" value="GPCR_Rhodpsn_7TM"/>
</dbReference>
<dbReference type="Ensembl" id="ENSPTXT00000015185.1">
    <property type="protein sequence ID" value="ENSPTXP00000014721.1"/>
    <property type="gene ID" value="ENSPTXG00000010185.1"/>
</dbReference>
<comment type="similarity">
    <text evidence="9">Belongs to the G-protein coupled receptor 1 family.</text>
</comment>
<dbReference type="PROSITE" id="PS50262">
    <property type="entry name" value="G_PROTEIN_RECEP_F1_2"/>
    <property type="match status" value="1"/>
</dbReference>
<feature type="transmembrane region" description="Helical" evidence="10">
    <location>
        <begin position="39"/>
        <end position="58"/>
    </location>
</feature>
<dbReference type="GO" id="GO:0007200">
    <property type="term" value="P:phospholipase C-activating G protein-coupled receptor signaling pathway"/>
    <property type="evidence" value="ECO:0007669"/>
    <property type="project" value="TreeGrafter"/>
</dbReference>
<dbReference type="Gene3D" id="1.20.1070.10">
    <property type="entry name" value="Rhodopsin 7-helix transmembrane proteins"/>
    <property type="match status" value="1"/>
</dbReference>
<organism evidence="12 13">
    <name type="scientific">Pseudonaja textilis</name>
    <name type="common">Eastern brown snake</name>
    <dbReference type="NCBI Taxonomy" id="8673"/>
    <lineage>
        <taxon>Eukaryota</taxon>
        <taxon>Metazoa</taxon>
        <taxon>Chordata</taxon>
        <taxon>Craniata</taxon>
        <taxon>Vertebrata</taxon>
        <taxon>Euteleostomi</taxon>
        <taxon>Lepidosauria</taxon>
        <taxon>Squamata</taxon>
        <taxon>Bifurcata</taxon>
        <taxon>Unidentata</taxon>
        <taxon>Episquamata</taxon>
        <taxon>Toxicofera</taxon>
        <taxon>Serpentes</taxon>
        <taxon>Colubroidea</taxon>
        <taxon>Elapidae</taxon>
        <taxon>Hydrophiinae</taxon>
        <taxon>Pseudonaja</taxon>
    </lineage>
</organism>
<keyword evidence="7" id="KW-0325">Glycoprotein</keyword>
<proteinExistence type="inferred from homology"/>
<feature type="transmembrane region" description="Helical" evidence="10">
    <location>
        <begin position="187"/>
        <end position="215"/>
    </location>
</feature>
<keyword evidence="13" id="KW-1185">Reference proteome</keyword>
<keyword evidence="2 9" id="KW-0812">Transmembrane</keyword>
<sequence>LKLGGRHHLCGPAARHLKMNSSNCSNCGGVHNLIFASSYSLIFMIGLLLNSTALYIFIFRDVVRSITTVYMKNLAVCDLLLLASIPLRIYYYGWQPQLSQTTCEVAGLLLLVNMYGSIFLLTCISSDRWMAIHFPLSSWSQAIRRQAKYICVGIWALSIGGTIPTYFAGRKTAINATFCFDEHPQYITNGGISSTMVLCYAITLAVMVTSSYSLLHVFHRSVSVEMELINISKIRLMVVMNVTIFLGCFLPYHLTVLCYHISGLNENNLDQAYRYVLLLSCVNAALDPLVYYFTTETFQRQVPLEPFFRTRASQTLPFPRLAP</sequence>
<evidence type="ECO:0000256" key="5">
    <source>
        <dbReference type="ARBA" id="ARBA00023136"/>
    </source>
</evidence>
<dbReference type="PROSITE" id="PS00237">
    <property type="entry name" value="G_PROTEIN_RECEP_F1_1"/>
    <property type="match status" value="1"/>
</dbReference>
<dbReference type="AlphaFoldDB" id="A0A670Z125"/>
<keyword evidence="5 10" id="KW-0472">Membrane</keyword>
<comment type="subcellular location">
    <subcellularLocation>
        <location evidence="1">Membrane</location>
        <topology evidence="1">Multi-pass membrane protein</topology>
    </subcellularLocation>
</comment>
<keyword evidence="6 9" id="KW-0675">Receptor</keyword>
<feature type="domain" description="G-protein coupled receptors family 1 profile" evidence="11">
    <location>
        <begin position="49"/>
        <end position="291"/>
    </location>
</feature>
<accession>A0A670Z125</accession>
<reference evidence="12" key="1">
    <citation type="submission" date="2025-08" db="UniProtKB">
        <authorList>
            <consortium name="Ensembl"/>
        </authorList>
    </citation>
    <scope>IDENTIFICATION</scope>
</reference>
<dbReference type="SUPFAM" id="SSF81321">
    <property type="entry name" value="Family A G protein-coupled receptor-like"/>
    <property type="match status" value="1"/>
</dbReference>
<evidence type="ECO:0000256" key="4">
    <source>
        <dbReference type="ARBA" id="ARBA00023040"/>
    </source>
</evidence>
<dbReference type="PRINTS" id="PR00237">
    <property type="entry name" value="GPCRRHODOPSN"/>
</dbReference>
<dbReference type="PANTHER" id="PTHR24232">
    <property type="entry name" value="G-PROTEIN COUPLED RECEPTOR"/>
    <property type="match status" value="1"/>
</dbReference>
<evidence type="ECO:0000313" key="12">
    <source>
        <dbReference type="Ensembl" id="ENSPTXP00000014721.1"/>
    </source>
</evidence>
<keyword evidence="8 9" id="KW-0807">Transducer</keyword>
<feature type="transmembrane region" description="Helical" evidence="10">
    <location>
        <begin position="147"/>
        <end position="167"/>
    </location>
</feature>
<evidence type="ECO:0000256" key="2">
    <source>
        <dbReference type="ARBA" id="ARBA00022692"/>
    </source>
</evidence>
<name>A0A670Z125_PSETE</name>
<dbReference type="PANTHER" id="PTHR24232:SF112">
    <property type="entry name" value="LYSOPHOSPHATIDIC ACID RECEPTOR 6-LIKE"/>
    <property type="match status" value="1"/>
</dbReference>
<evidence type="ECO:0000256" key="1">
    <source>
        <dbReference type="ARBA" id="ARBA00004141"/>
    </source>
</evidence>
<evidence type="ECO:0000256" key="6">
    <source>
        <dbReference type="ARBA" id="ARBA00023170"/>
    </source>
</evidence>
<dbReference type="GO" id="GO:0004930">
    <property type="term" value="F:G protein-coupled receptor activity"/>
    <property type="evidence" value="ECO:0007669"/>
    <property type="project" value="UniProtKB-KW"/>
</dbReference>
<feature type="transmembrane region" description="Helical" evidence="10">
    <location>
        <begin position="70"/>
        <end position="93"/>
    </location>
</feature>
<keyword evidence="3 10" id="KW-1133">Transmembrane helix</keyword>
<keyword evidence="4 9" id="KW-0297">G-protein coupled receptor</keyword>
<evidence type="ECO:0000259" key="11">
    <source>
        <dbReference type="PROSITE" id="PS50262"/>
    </source>
</evidence>
<feature type="transmembrane region" description="Helical" evidence="10">
    <location>
        <begin position="236"/>
        <end position="255"/>
    </location>
</feature>
<reference evidence="12" key="2">
    <citation type="submission" date="2025-09" db="UniProtKB">
        <authorList>
            <consortium name="Ensembl"/>
        </authorList>
    </citation>
    <scope>IDENTIFICATION</scope>
</reference>
<evidence type="ECO:0000256" key="9">
    <source>
        <dbReference type="RuleBase" id="RU000688"/>
    </source>
</evidence>
<protein>
    <recommendedName>
        <fullName evidence="11">G-protein coupled receptors family 1 profile domain-containing protein</fullName>
    </recommendedName>
</protein>
<feature type="transmembrane region" description="Helical" evidence="10">
    <location>
        <begin position="105"/>
        <end position="126"/>
    </location>
</feature>
<dbReference type="Proteomes" id="UP000472273">
    <property type="component" value="Unplaced"/>
</dbReference>
<dbReference type="GeneTree" id="ENSGT01040000240444"/>
<evidence type="ECO:0000256" key="7">
    <source>
        <dbReference type="ARBA" id="ARBA00023180"/>
    </source>
</evidence>
<evidence type="ECO:0000256" key="10">
    <source>
        <dbReference type="SAM" id="Phobius"/>
    </source>
</evidence>
<dbReference type="Pfam" id="PF00001">
    <property type="entry name" value="7tm_1"/>
    <property type="match status" value="1"/>
</dbReference>
<evidence type="ECO:0000256" key="8">
    <source>
        <dbReference type="ARBA" id="ARBA00023224"/>
    </source>
</evidence>
<evidence type="ECO:0000256" key="3">
    <source>
        <dbReference type="ARBA" id="ARBA00022989"/>
    </source>
</evidence>
<dbReference type="GO" id="GO:0035025">
    <property type="term" value="P:positive regulation of Rho protein signal transduction"/>
    <property type="evidence" value="ECO:0007669"/>
    <property type="project" value="TreeGrafter"/>
</dbReference>
<dbReference type="OMA" id="KANMYGS"/>
<dbReference type="GO" id="GO:0005886">
    <property type="term" value="C:plasma membrane"/>
    <property type="evidence" value="ECO:0007669"/>
    <property type="project" value="TreeGrafter"/>
</dbReference>
<feature type="transmembrane region" description="Helical" evidence="10">
    <location>
        <begin position="275"/>
        <end position="294"/>
    </location>
</feature>
<dbReference type="CDD" id="cd14982">
    <property type="entry name" value="7tmA_purinoceptor-like"/>
    <property type="match status" value="1"/>
</dbReference>
<dbReference type="InterPro" id="IPR000276">
    <property type="entry name" value="GPCR_Rhodpsn"/>
</dbReference>